<keyword evidence="4" id="KW-0130">Cell adhesion</keyword>
<reference evidence="11 12" key="1">
    <citation type="journal article" date="2023" name="bioRxiv">
        <title>Conserved and derived expression patterns and positive selection on dental genes reveal complex evolutionary context of ever-growing rodent molars.</title>
        <authorList>
            <person name="Calamari Z.T."/>
            <person name="Song A."/>
            <person name="Cohen E."/>
            <person name="Akter M."/>
            <person name="Roy R.D."/>
            <person name="Hallikas O."/>
            <person name="Christensen M.M."/>
            <person name="Li P."/>
            <person name="Marangoni P."/>
            <person name="Jernvall J."/>
            <person name="Klein O.D."/>
        </authorList>
    </citation>
    <scope>NUCLEOTIDE SEQUENCE [LARGE SCALE GENOMIC DNA]</scope>
    <source>
        <strain evidence="11">V071</strain>
    </source>
</reference>
<dbReference type="SUPFAM" id="SSF48726">
    <property type="entry name" value="Immunoglobulin"/>
    <property type="match status" value="1"/>
</dbReference>
<dbReference type="InterPro" id="IPR051036">
    <property type="entry name" value="SIGLEC"/>
</dbReference>
<name>A0AAW0HTL6_MYOGA</name>
<dbReference type="PROSITE" id="PS50835">
    <property type="entry name" value="IG_LIKE"/>
    <property type="match status" value="1"/>
</dbReference>
<comment type="subcellular location">
    <subcellularLocation>
        <location evidence="1">Membrane</location>
        <topology evidence="1">Single-pass type I membrane protein</topology>
    </subcellularLocation>
</comment>
<evidence type="ECO:0000259" key="10">
    <source>
        <dbReference type="PROSITE" id="PS50835"/>
    </source>
</evidence>
<organism evidence="11 12">
    <name type="scientific">Myodes glareolus</name>
    <name type="common">Bank vole</name>
    <name type="synonym">Clethrionomys glareolus</name>
    <dbReference type="NCBI Taxonomy" id="447135"/>
    <lineage>
        <taxon>Eukaryota</taxon>
        <taxon>Metazoa</taxon>
        <taxon>Chordata</taxon>
        <taxon>Craniata</taxon>
        <taxon>Vertebrata</taxon>
        <taxon>Euteleostomi</taxon>
        <taxon>Mammalia</taxon>
        <taxon>Eutheria</taxon>
        <taxon>Euarchontoglires</taxon>
        <taxon>Glires</taxon>
        <taxon>Rodentia</taxon>
        <taxon>Myomorpha</taxon>
        <taxon>Muroidea</taxon>
        <taxon>Cricetidae</taxon>
        <taxon>Arvicolinae</taxon>
        <taxon>Myodes</taxon>
    </lineage>
</organism>
<dbReference type="GO" id="GO:0030246">
    <property type="term" value="F:carbohydrate binding"/>
    <property type="evidence" value="ECO:0007669"/>
    <property type="project" value="UniProtKB-KW"/>
</dbReference>
<dbReference type="Proteomes" id="UP001488838">
    <property type="component" value="Unassembled WGS sequence"/>
</dbReference>
<accession>A0AAW0HTL6</accession>
<dbReference type="InterPro" id="IPR013783">
    <property type="entry name" value="Ig-like_fold"/>
</dbReference>
<keyword evidence="12" id="KW-1185">Reference proteome</keyword>
<evidence type="ECO:0000256" key="1">
    <source>
        <dbReference type="ARBA" id="ARBA00004479"/>
    </source>
</evidence>
<evidence type="ECO:0000256" key="9">
    <source>
        <dbReference type="SAM" id="MobiDB-lite"/>
    </source>
</evidence>
<dbReference type="InterPro" id="IPR007110">
    <property type="entry name" value="Ig-like_dom"/>
</dbReference>
<dbReference type="GO" id="GO:0033691">
    <property type="term" value="F:sialic acid binding"/>
    <property type="evidence" value="ECO:0007669"/>
    <property type="project" value="TreeGrafter"/>
</dbReference>
<dbReference type="AlphaFoldDB" id="A0AAW0HTL6"/>
<keyword evidence="7" id="KW-0393">Immunoglobulin domain</keyword>
<feature type="region of interest" description="Disordered" evidence="9">
    <location>
        <begin position="55"/>
        <end position="84"/>
    </location>
</feature>
<dbReference type="InterPro" id="IPR036179">
    <property type="entry name" value="Ig-like_dom_sf"/>
</dbReference>
<evidence type="ECO:0000256" key="5">
    <source>
        <dbReference type="ARBA" id="ARBA00022989"/>
    </source>
</evidence>
<dbReference type="GO" id="GO:0005886">
    <property type="term" value="C:plasma membrane"/>
    <property type="evidence" value="ECO:0007669"/>
    <property type="project" value="TreeGrafter"/>
</dbReference>
<keyword evidence="5" id="KW-1133">Transmembrane helix</keyword>
<dbReference type="InterPro" id="IPR003598">
    <property type="entry name" value="Ig_sub2"/>
</dbReference>
<dbReference type="GO" id="GO:0007155">
    <property type="term" value="P:cell adhesion"/>
    <property type="evidence" value="ECO:0007669"/>
    <property type="project" value="UniProtKB-KW"/>
</dbReference>
<dbReference type="SMART" id="SM00409">
    <property type="entry name" value="IG"/>
    <property type="match status" value="1"/>
</dbReference>
<evidence type="ECO:0000256" key="2">
    <source>
        <dbReference type="ARBA" id="ARBA00022692"/>
    </source>
</evidence>
<evidence type="ECO:0000256" key="4">
    <source>
        <dbReference type="ARBA" id="ARBA00022889"/>
    </source>
</evidence>
<keyword evidence="2" id="KW-0812">Transmembrane</keyword>
<evidence type="ECO:0000256" key="3">
    <source>
        <dbReference type="ARBA" id="ARBA00022734"/>
    </source>
</evidence>
<gene>
    <name evidence="11" type="ORF">U0070_023100</name>
</gene>
<comment type="similarity">
    <text evidence="8">Belongs to the immunoglobulin superfamily. SIGLEC (sialic acid binding Ig-like lectin) family.</text>
</comment>
<feature type="domain" description="Ig-like" evidence="10">
    <location>
        <begin position="117"/>
        <end position="201"/>
    </location>
</feature>
<dbReference type="PANTHER" id="PTHR12035:SF115">
    <property type="entry name" value="SIALIC ACID-BINDING IG-LIKE LECTIN 10"/>
    <property type="match status" value="1"/>
</dbReference>
<dbReference type="SMART" id="SM00408">
    <property type="entry name" value="IGc2"/>
    <property type="match status" value="1"/>
</dbReference>
<evidence type="ECO:0000256" key="7">
    <source>
        <dbReference type="ARBA" id="ARBA00023319"/>
    </source>
</evidence>
<evidence type="ECO:0000313" key="11">
    <source>
        <dbReference type="EMBL" id="KAK7805497.1"/>
    </source>
</evidence>
<keyword evidence="3" id="KW-0430">Lectin</keyword>
<dbReference type="InterPro" id="IPR003599">
    <property type="entry name" value="Ig_sub"/>
</dbReference>
<evidence type="ECO:0000256" key="8">
    <source>
        <dbReference type="ARBA" id="ARBA00038361"/>
    </source>
</evidence>
<evidence type="ECO:0000313" key="12">
    <source>
        <dbReference type="Proteomes" id="UP001488838"/>
    </source>
</evidence>
<sequence>MARSLTYSVNWEPSQPEFSSCLLCARCTAMVHLLDHRAQVSQQCPRVPAASTWEAEANSPLDPGTAWEHPTAGNPARADSAPTVLPTASPLLPLSWGLRTKSSLGPGFSNPGPRAAPVLEILRNGTSLPVLEGQSLCLVCVTHSNPPASLSWTGVAQTLIPAQSSEPGMLELPLVQKEHEGEFTCAAQNPLGAQRISLSLSVHSPPQMPRSSCSWEAEGLHCSCSSRAWPAPSLRWRLGEGLLEGNSSNASFQLHLCRSLLHIRPSFPTYLCIDTATHLHSYIYSQLRPQHGHVSHLTSSLTLVSLLI</sequence>
<proteinExistence type="inferred from homology"/>
<dbReference type="Pfam" id="PF13927">
    <property type="entry name" value="Ig_3"/>
    <property type="match status" value="1"/>
</dbReference>
<dbReference type="EMBL" id="JBBHLL010000338">
    <property type="protein sequence ID" value="KAK7805497.1"/>
    <property type="molecule type" value="Genomic_DNA"/>
</dbReference>
<comment type="caution">
    <text evidence="11">The sequence shown here is derived from an EMBL/GenBank/DDBJ whole genome shotgun (WGS) entry which is preliminary data.</text>
</comment>
<keyword evidence="6" id="KW-0472">Membrane</keyword>
<dbReference type="PANTHER" id="PTHR12035">
    <property type="entry name" value="SIALIC ACID BINDING IMMUNOGLOBULIN-LIKE LECTIN"/>
    <property type="match status" value="1"/>
</dbReference>
<protein>
    <recommendedName>
        <fullName evidence="10">Ig-like domain-containing protein</fullName>
    </recommendedName>
</protein>
<dbReference type="Gene3D" id="2.60.40.10">
    <property type="entry name" value="Immunoglobulins"/>
    <property type="match status" value="1"/>
</dbReference>
<evidence type="ECO:0000256" key="6">
    <source>
        <dbReference type="ARBA" id="ARBA00023136"/>
    </source>
</evidence>